<feature type="region of interest" description="Disordered" evidence="1">
    <location>
        <begin position="205"/>
        <end position="234"/>
    </location>
</feature>
<accession>A0A4Y2UD96</accession>
<feature type="non-terminal residue" evidence="2">
    <location>
        <position position="234"/>
    </location>
</feature>
<evidence type="ECO:0000256" key="1">
    <source>
        <dbReference type="SAM" id="MobiDB-lite"/>
    </source>
</evidence>
<gene>
    <name evidence="2" type="ORF">AVEN_250186_1</name>
</gene>
<sequence>MANFVVLPTISLIEPPAPSIVNNVVLSPPKPPRVSSPRSDFKTCSVILQDILHSPSPISSRTRRQLRERQTAILSMTSPGHDSQHIPEKSRSFNVSFAHSPSASTEMVHGDLNLPLDLSPPRSGPMHNDLISSCQAATILSADSLLEQKLSECVEQLASISVNLPGMSTQSEICELPEQVMSVLRNLPVYESEICIIANPVVDQDLPKDESDSQSCSSNGGQNETSHSQEKFVS</sequence>
<organism evidence="2 3">
    <name type="scientific">Araneus ventricosus</name>
    <name type="common">Orbweaver spider</name>
    <name type="synonym">Epeira ventricosa</name>
    <dbReference type="NCBI Taxonomy" id="182803"/>
    <lineage>
        <taxon>Eukaryota</taxon>
        <taxon>Metazoa</taxon>
        <taxon>Ecdysozoa</taxon>
        <taxon>Arthropoda</taxon>
        <taxon>Chelicerata</taxon>
        <taxon>Arachnida</taxon>
        <taxon>Araneae</taxon>
        <taxon>Araneomorphae</taxon>
        <taxon>Entelegynae</taxon>
        <taxon>Araneoidea</taxon>
        <taxon>Araneidae</taxon>
        <taxon>Araneus</taxon>
    </lineage>
</organism>
<dbReference type="EMBL" id="BGPR01034922">
    <property type="protein sequence ID" value="GBO09520.1"/>
    <property type="molecule type" value="Genomic_DNA"/>
</dbReference>
<comment type="caution">
    <text evidence="2">The sequence shown here is derived from an EMBL/GenBank/DDBJ whole genome shotgun (WGS) entry which is preliminary data.</text>
</comment>
<name>A0A4Y2UD96_ARAVE</name>
<keyword evidence="3" id="KW-1185">Reference proteome</keyword>
<proteinExistence type="predicted"/>
<protein>
    <submittedName>
        <fullName evidence="2">Uncharacterized protein</fullName>
    </submittedName>
</protein>
<evidence type="ECO:0000313" key="3">
    <source>
        <dbReference type="Proteomes" id="UP000499080"/>
    </source>
</evidence>
<dbReference type="AlphaFoldDB" id="A0A4Y2UD96"/>
<reference evidence="2 3" key="1">
    <citation type="journal article" date="2019" name="Sci. Rep.">
        <title>Orb-weaving spider Araneus ventricosus genome elucidates the spidroin gene catalogue.</title>
        <authorList>
            <person name="Kono N."/>
            <person name="Nakamura H."/>
            <person name="Ohtoshi R."/>
            <person name="Moran D.A.P."/>
            <person name="Shinohara A."/>
            <person name="Yoshida Y."/>
            <person name="Fujiwara M."/>
            <person name="Mori M."/>
            <person name="Tomita M."/>
            <person name="Arakawa K."/>
        </authorList>
    </citation>
    <scope>NUCLEOTIDE SEQUENCE [LARGE SCALE GENOMIC DNA]</scope>
</reference>
<dbReference type="Proteomes" id="UP000499080">
    <property type="component" value="Unassembled WGS sequence"/>
</dbReference>
<evidence type="ECO:0000313" key="2">
    <source>
        <dbReference type="EMBL" id="GBO09520.1"/>
    </source>
</evidence>
<feature type="compositionally biased region" description="Polar residues" evidence="1">
    <location>
        <begin position="213"/>
        <end position="226"/>
    </location>
</feature>